<protein>
    <submittedName>
        <fullName evidence="1">Uncharacterized protein</fullName>
    </submittedName>
</protein>
<dbReference type="EnsemblMetazoa" id="Aqu2.1.05104_001">
    <property type="protein sequence ID" value="Aqu2.1.05104_001"/>
    <property type="gene ID" value="Aqu2.1.05104"/>
</dbReference>
<proteinExistence type="predicted"/>
<dbReference type="AlphaFoldDB" id="A0A1X7SSH6"/>
<dbReference type="InParanoid" id="A0A1X7SSH6"/>
<name>A0A1X7SSH6_AMPQE</name>
<sequence>MRLFRTQLSLSHLGLLFQMFHLVMTELLVCFSV</sequence>
<accession>A0A1X7SSH6</accession>
<reference evidence="1" key="1">
    <citation type="submission" date="2017-05" db="UniProtKB">
        <authorList>
            <consortium name="EnsemblMetazoa"/>
        </authorList>
    </citation>
    <scope>IDENTIFICATION</scope>
</reference>
<evidence type="ECO:0000313" key="1">
    <source>
        <dbReference type="EnsemblMetazoa" id="Aqu2.1.05104_001"/>
    </source>
</evidence>
<organism evidence="1">
    <name type="scientific">Amphimedon queenslandica</name>
    <name type="common">Sponge</name>
    <dbReference type="NCBI Taxonomy" id="400682"/>
    <lineage>
        <taxon>Eukaryota</taxon>
        <taxon>Metazoa</taxon>
        <taxon>Porifera</taxon>
        <taxon>Demospongiae</taxon>
        <taxon>Heteroscleromorpha</taxon>
        <taxon>Haplosclerida</taxon>
        <taxon>Niphatidae</taxon>
        <taxon>Amphimedon</taxon>
    </lineage>
</organism>